<evidence type="ECO:0000313" key="1">
    <source>
        <dbReference type="EMBL" id="GAE48511.1"/>
    </source>
</evidence>
<accession>W4RW41</accession>
<comment type="caution">
    <text evidence="1">The sequence shown here is derived from an EMBL/GenBank/DDBJ whole genome shotgun (WGS) entry which is preliminary data.</text>
</comment>
<dbReference type="Proteomes" id="UP000019143">
    <property type="component" value="Unassembled WGS sequence"/>
</dbReference>
<protein>
    <submittedName>
        <fullName evidence="1">Uncharacterized protein</fullName>
    </submittedName>
</protein>
<organism evidence="1 2">
    <name type="scientific">Xanthomonas arboricola pv. pruni str. MAFF 311562</name>
    <dbReference type="NCBI Taxonomy" id="1414836"/>
    <lineage>
        <taxon>Bacteria</taxon>
        <taxon>Pseudomonadati</taxon>
        <taxon>Pseudomonadota</taxon>
        <taxon>Gammaproteobacteria</taxon>
        <taxon>Lysobacterales</taxon>
        <taxon>Lysobacteraceae</taxon>
        <taxon>Xanthomonas</taxon>
    </lineage>
</organism>
<gene>
    <name evidence="1" type="ORF">XPU_0043</name>
</gene>
<proteinExistence type="predicted"/>
<dbReference type="AlphaFoldDB" id="W4RW41"/>
<sequence length="60" mass="6752">MQALSQLSYGPTMLRAGNHSDIDGAWEVVCAKKFARRIRQWRDQCGACLCERLMSAHVAN</sequence>
<name>W4RW41_9XANT</name>
<evidence type="ECO:0000313" key="2">
    <source>
        <dbReference type="Proteomes" id="UP000019143"/>
    </source>
</evidence>
<dbReference type="EMBL" id="BAVB01000010">
    <property type="protein sequence ID" value="GAE48511.1"/>
    <property type="molecule type" value="Genomic_DNA"/>
</dbReference>
<reference evidence="1 2" key="1">
    <citation type="submission" date="2014-01" db="EMBL/GenBank/DDBJ databases">
        <title>Genome sequence and analysis of Xanthomonas arboricola pv. pruni.</title>
        <authorList>
            <person name="Fujikawa T."/>
            <person name="Nakazono-Nagaoka E."/>
        </authorList>
    </citation>
    <scope>NUCLEOTIDE SEQUENCE [LARGE SCALE GENOMIC DNA]</scope>
    <source>
        <strain evidence="2">MAFF 311562</strain>
    </source>
</reference>